<organism evidence="1">
    <name type="scientific">marine sediment metagenome</name>
    <dbReference type="NCBI Taxonomy" id="412755"/>
    <lineage>
        <taxon>unclassified sequences</taxon>
        <taxon>metagenomes</taxon>
        <taxon>ecological metagenomes</taxon>
    </lineage>
</organism>
<evidence type="ECO:0000313" key="1">
    <source>
        <dbReference type="EMBL" id="KKO08821.1"/>
    </source>
</evidence>
<gene>
    <name evidence="1" type="ORF">LCGC14_0039400</name>
</gene>
<comment type="caution">
    <text evidence="1">The sequence shown here is derived from an EMBL/GenBank/DDBJ whole genome shotgun (WGS) entry which is preliminary data.</text>
</comment>
<dbReference type="EMBL" id="LAZR01000008">
    <property type="protein sequence ID" value="KKO08821.1"/>
    <property type="molecule type" value="Genomic_DNA"/>
</dbReference>
<accession>A0A0F9VUP7</accession>
<name>A0A0F9VUP7_9ZZZZ</name>
<proteinExistence type="predicted"/>
<reference evidence="1" key="1">
    <citation type="journal article" date="2015" name="Nature">
        <title>Complex archaea that bridge the gap between prokaryotes and eukaryotes.</title>
        <authorList>
            <person name="Spang A."/>
            <person name="Saw J.H."/>
            <person name="Jorgensen S.L."/>
            <person name="Zaremba-Niedzwiedzka K."/>
            <person name="Martijn J."/>
            <person name="Lind A.E."/>
            <person name="van Eijk R."/>
            <person name="Schleper C."/>
            <person name="Guy L."/>
            <person name="Ettema T.J."/>
        </authorList>
    </citation>
    <scope>NUCLEOTIDE SEQUENCE</scope>
</reference>
<sequence>MRIIGRCALIICLLGVSPLLTATTVAQLSFDEVVGTADLVFEGRVVSVEARATGPRSIHTFVEFEILDVLKGEYTGTRIELSYLGGRVGNRQLEVSDMQLPEAGETGVYFVESSGTPRVRQLHPLVGWSQGHYLIVQDSNGRAHVQSAGHQPIRAVNIAPFAAAQTLNEDGVASGVQIQAIADEGSAMSAAGFKALVRERVQELTP</sequence>
<dbReference type="AlphaFoldDB" id="A0A0F9VUP7"/>
<protein>
    <submittedName>
        <fullName evidence="1">Uncharacterized protein</fullName>
    </submittedName>
</protein>